<keyword evidence="2 6" id="KW-0436">Ligase</keyword>
<proteinExistence type="inferred from homology"/>
<dbReference type="Gene3D" id="3.30.1490.20">
    <property type="entry name" value="ATP-grasp fold, A domain"/>
    <property type="match status" value="1"/>
</dbReference>
<dbReference type="Pfam" id="PF07478">
    <property type="entry name" value="Dala_Dala_lig_C"/>
    <property type="match status" value="1"/>
</dbReference>
<keyword evidence="3" id="KW-0547">Nucleotide-binding</keyword>
<dbReference type="EMBL" id="JACYXJ010000006">
    <property type="protein sequence ID" value="MBD8878179.1"/>
    <property type="molecule type" value="Genomic_DNA"/>
</dbReference>
<gene>
    <name evidence="6" type="ORF">IG617_17940</name>
</gene>
<feature type="domain" description="ATP-grasp" evidence="5">
    <location>
        <begin position="142"/>
        <end position="348"/>
    </location>
</feature>
<evidence type="ECO:0000256" key="2">
    <source>
        <dbReference type="ARBA" id="ARBA00022598"/>
    </source>
</evidence>
<dbReference type="Proteomes" id="UP000615687">
    <property type="component" value="Unassembled WGS sequence"/>
</dbReference>
<evidence type="ECO:0000313" key="7">
    <source>
        <dbReference type="Proteomes" id="UP000615687"/>
    </source>
</evidence>
<keyword evidence="3" id="KW-0067">ATP-binding</keyword>
<organism evidence="6 7">
    <name type="scientific">Roseibium polysiphoniae</name>
    <dbReference type="NCBI Taxonomy" id="2571221"/>
    <lineage>
        <taxon>Bacteria</taxon>
        <taxon>Pseudomonadati</taxon>
        <taxon>Pseudomonadota</taxon>
        <taxon>Alphaproteobacteria</taxon>
        <taxon>Hyphomicrobiales</taxon>
        <taxon>Stappiaceae</taxon>
        <taxon>Roseibium</taxon>
    </lineage>
</organism>
<protein>
    <submittedName>
        <fullName evidence="6">D-alanine--D-alanine ligase</fullName>
    </submittedName>
</protein>
<dbReference type="InterPro" id="IPR011761">
    <property type="entry name" value="ATP-grasp"/>
</dbReference>
<evidence type="ECO:0000313" key="6">
    <source>
        <dbReference type="EMBL" id="MBD8878179.1"/>
    </source>
</evidence>
<dbReference type="GO" id="GO:0016874">
    <property type="term" value="F:ligase activity"/>
    <property type="evidence" value="ECO:0007669"/>
    <property type="project" value="UniProtKB-KW"/>
</dbReference>
<dbReference type="SUPFAM" id="SSF56059">
    <property type="entry name" value="Glutathione synthetase ATP-binding domain-like"/>
    <property type="match status" value="1"/>
</dbReference>
<name>A0ABR9CF36_9HYPH</name>
<evidence type="ECO:0000259" key="5">
    <source>
        <dbReference type="PROSITE" id="PS50975"/>
    </source>
</evidence>
<dbReference type="Gene3D" id="3.30.470.20">
    <property type="entry name" value="ATP-grasp fold, B domain"/>
    <property type="match status" value="1"/>
</dbReference>
<comment type="caution">
    <text evidence="6">The sequence shown here is derived from an EMBL/GenBank/DDBJ whole genome shotgun (WGS) entry which is preliminary data.</text>
</comment>
<evidence type="ECO:0000256" key="1">
    <source>
        <dbReference type="ARBA" id="ARBA00010871"/>
    </source>
</evidence>
<dbReference type="PANTHER" id="PTHR23132">
    <property type="entry name" value="D-ALANINE--D-ALANINE LIGASE"/>
    <property type="match status" value="1"/>
</dbReference>
<evidence type="ECO:0000256" key="4">
    <source>
        <dbReference type="SAM" id="MobiDB-lite"/>
    </source>
</evidence>
<dbReference type="PROSITE" id="PS50975">
    <property type="entry name" value="ATP_GRASP"/>
    <property type="match status" value="1"/>
</dbReference>
<dbReference type="InterPro" id="IPR011095">
    <property type="entry name" value="Dala_Dala_lig_C"/>
</dbReference>
<reference evidence="6 7" key="1">
    <citation type="submission" date="2020-09" db="EMBL/GenBank/DDBJ databases">
        <title>The genome sequence of type strain Labrenzia polysiphoniae KACC 19711.</title>
        <authorList>
            <person name="Liu Y."/>
        </authorList>
    </citation>
    <scope>NUCLEOTIDE SEQUENCE [LARGE SCALE GENOMIC DNA]</scope>
    <source>
        <strain evidence="6 7">KACC 19711</strain>
    </source>
</reference>
<accession>A0ABR9CF36</accession>
<sequence>MLNGAHTRTEHARHRLGGLPLAPDERSAFASKRDETIEIVIAPQPAGIAAHRRNVGIEIDEALVQKILSDRYQLVTITQIRTRRDLERLAIRRPDLVFSGVKYFTFDGEDLWLNDFLEVHGIAYIASDRSALDNEHDKARAKSLVRAANVATAEFFLTAPGEHPTAGTLPLPFPLFVKPVTGGDSRGVDAKSVVHDFDSFRRKVSGIHENQMSQALVETYLSGREYSVGILEDASNGELRAMPVEIIAAPNSNGDRILDYDVKKQDSEAVAPVTDAATRLKLGTIAKEAFRALGGKSLGRIDIKMSHANVPNFIEANLMPGLRRGYFYRSCLLNLDMTYEAMILAIADNGLATRSETPDHTERDLVGQTLIG</sequence>
<keyword evidence="7" id="KW-1185">Reference proteome</keyword>
<comment type="similarity">
    <text evidence="1">Belongs to the D-alanine--D-alanine ligase family.</text>
</comment>
<dbReference type="InterPro" id="IPR013815">
    <property type="entry name" value="ATP_grasp_subdomain_1"/>
</dbReference>
<evidence type="ECO:0000256" key="3">
    <source>
        <dbReference type="PROSITE-ProRule" id="PRU00409"/>
    </source>
</evidence>
<dbReference type="PANTHER" id="PTHR23132:SF23">
    <property type="entry name" value="D-ALANINE--D-ALANINE LIGASE B"/>
    <property type="match status" value="1"/>
</dbReference>
<feature type="region of interest" description="Disordered" evidence="4">
    <location>
        <begin position="1"/>
        <end position="20"/>
    </location>
</feature>